<dbReference type="EMBL" id="LAZR01035178">
    <property type="protein sequence ID" value="KKL28213.1"/>
    <property type="molecule type" value="Genomic_DNA"/>
</dbReference>
<organism evidence="1">
    <name type="scientific">marine sediment metagenome</name>
    <dbReference type="NCBI Taxonomy" id="412755"/>
    <lineage>
        <taxon>unclassified sequences</taxon>
        <taxon>metagenomes</taxon>
        <taxon>ecological metagenomes</taxon>
    </lineage>
</organism>
<name>A0A0F9EWN8_9ZZZZ</name>
<sequence length="64" mass="7271">TELSHGHLASIVKMIQRELLQARTGMQPHGEGAQDAFESEIGQREDELVDLEAEQERRREVAFP</sequence>
<comment type="caution">
    <text evidence="1">The sequence shown here is derived from an EMBL/GenBank/DDBJ whole genome shotgun (WGS) entry which is preliminary data.</text>
</comment>
<accession>A0A0F9EWN8</accession>
<proteinExistence type="predicted"/>
<gene>
    <name evidence="1" type="ORF">LCGC14_2377420</name>
</gene>
<evidence type="ECO:0000313" key="1">
    <source>
        <dbReference type="EMBL" id="KKL28213.1"/>
    </source>
</evidence>
<protein>
    <submittedName>
        <fullName evidence="1">Uncharacterized protein</fullName>
    </submittedName>
</protein>
<feature type="non-terminal residue" evidence="1">
    <location>
        <position position="1"/>
    </location>
</feature>
<dbReference type="AlphaFoldDB" id="A0A0F9EWN8"/>
<reference evidence="1" key="1">
    <citation type="journal article" date="2015" name="Nature">
        <title>Complex archaea that bridge the gap between prokaryotes and eukaryotes.</title>
        <authorList>
            <person name="Spang A."/>
            <person name="Saw J.H."/>
            <person name="Jorgensen S.L."/>
            <person name="Zaremba-Niedzwiedzka K."/>
            <person name="Martijn J."/>
            <person name="Lind A.E."/>
            <person name="van Eijk R."/>
            <person name="Schleper C."/>
            <person name="Guy L."/>
            <person name="Ettema T.J."/>
        </authorList>
    </citation>
    <scope>NUCLEOTIDE SEQUENCE</scope>
</reference>